<keyword evidence="2" id="KW-0812">Transmembrane</keyword>
<keyword evidence="4" id="KW-1185">Reference proteome</keyword>
<dbReference type="PANTHER" id="PTHR34377:SF1">
    <property type="entry name" value="BIFUNCTIONAL INHIBITOR_PLANT LIPID TRANSFER PROTEIN_SEED STORAGE HELICAL DOMAIN-CONTAINING PROTEIN"/>
    <property type="match status" value="1"/>
</dbReference>
<feature type="compositionally biased region" description="Acidic residues" evidence="1">
    <location>
        <begin position="97"/>
        <end position="107"/>
    </location>
</feature>
<protein>
    <submittedName>
        <fullName evidence="3">Tetratricopeptide repeat (TPR)-like superfamily protein</fullName>
    </submittedName>
</protein>
<keyword evidence="2" id="KW-1133">Transmembrane helix</keyword>
<organism evidence="3 4">
    <name type="scientific">Rhynchospora pubera</name>
    <dbReference type="NCBI Taxonomy" id="906938"/>
    <lineage>
        <taxon>Eukaryota</taxon>
        <taxon>Viridiplantae</taxon>
        <taxon>Streptophyta</taxon>
        <taxon>Embryophyta</taxon>
        <taxon>Tracheophyta</taxon>
        <taxon>Spermatophyta</taxon>
        <taxon>Magnoliopsida</taxon>
        <taxon>Liliopsida</taxon>
        <taxon>Poales</taxon>
        <taxon>Cyperaceae</taxon>
        <taxon>Cyperoideae</taxon>
        <taxon>Rhynchosporeae</taxon>
        <taxon>Rhynchospora</taxon>
    </lineage>
</organism>
<feature type="compositionally biased region" description="Basic residues" evidence="1">
    <location>
        <begin position="134"/>
        <end position="143"/>
    </location>
</feature>
<feature type="compositionally biased region" description="Basic and acidic residues" evidence="1">
    <location>
        <begin position="144"/>
        <end position="153"/>
    </location>
</feature>
<feature type="compositionally biased region" description="Basic and acidic residues" evidence="1">
    <location>
        <begin position="108"/>
        <end position="120"/>
    </location>
</feature>
<evidence type="ECO:0000313" key="4">
    <source>
        <dbReference type="Proteomes" id="UP001140206"/>
    </source>
</evidence>
<name>A0AAV8EJT5_9POAL</name>
<dbReference type="AlphaFoldDB" id="A0AAV8EJT5"/>
<accession>A0AAV8EJT5</accession>
<evidence type="ECO:0000313" key="3">
    <source>
        <dbReference type="EMBL" id="KAJ4780959.1"/>
    </source>
</evidence>
<evidence type="ECO:0000256" key="1">
    <source>
        <dbReference type="SAM" id="MobiDB-lite"/>
    </source>
</evidence>
<sequence>MYLRCQHKAYLSFFIFLHGILIKKIYLPKMAKNHHFFISSLLTISLLLLLTSMSKVQVRAQNLCFSQFALANQACSPVGPPIRRKLEALLHPKGELVEGDDDDDKSDSDDKGDSDDKAGSDDGGSEDDDDHSSHQHHHHRRQQHHEGFKHHEGFNPEDTPCCRRLMDIDNACVCQIFARLPKFVTKPKHVMSLSPVEGCEVTFECDGN</sequence>
<feature type="transmembrane region" description="Helical" evidence="2">
    <location>
        <begin position="9"/>
        <end position="27"/>
    </location>
</feature>
<dbReference type="PANTHER" id="PTHR34377">
    <property type="entry name" value="TETRATRICOPEPTIDE REPEAT (TPR)-LIKE SUPERFAMILY PROTEIN"/>
    <property type="match status" value="1"/>
</dbReference>
<keyword evidence="2" id="KW-0472">Membrane</keyword>
<feature type="region of interest" description="Disordered" evidence="1">
    <location>
        <begin position="93"/>
        <end position="153"/>
    </location>
</feature>
<comment type="caution">
    <text evidence="3">The sequence shown here is derived from an EMBL/GenBank/DDBJ whole genome shotgun (WGS) entry which is preliminary data.</text>
</comment>
<dbReference type="EMBL" id="JAMFTS010000003">
    <property type="protein sequence ID" value="KAJ4780959.1"/>
    <property type="molecule type" value="Genomic_DNA"/>
</dbReference>
<gene>
    <name evidence="3" type="ORF">LUZ62_065216</name>
</gene>
<dbReference type="Proteomes" id="UP001140206">
    <property type="component" value="Chromosome 3"/>
</dbReference>
<evidence type="ECO:0000256" key="2">
    <source>
        <dbReference type="SAM" id="Phobius"/>
    </source>
</evidence>
<feature type="transmembrane region" description="Helical" evidence="2">
    <location>
        <begin position="33"/>
        <end position="51"/>
    </location>
</feature>
<reference evidence="3" key="1">
    <citation type="submission" date="2022-08" db="EMBL/GenBank/DDBJ databases">
        <authorList>
            <person name="Marques A."/>
        </authorList>
    </citation>
    <scope>NUCLEOTIDE SEQUENCE</scope>
    <source>
        <strain evidence="3">RhyPub2mFocal</strain>
        <tissue evidence="3">Leaves</tissue>
    </source>
</reference>
<proteinExistence type="predicted"/>